<dbReference type="InterPro" id="IPR029006">
    <property type="entry name" value="ADF-H/Gelsolin-like_dom_sf"/>
</dbReference>
<accession>A0AAD4MCE7</accession>
<dbReference type="GO" id="GO:0071846">
    <property type="term" value="P:actin filament debranching"/>
    <property type="evidence" value="ECO:0007669"/>
    <property type="project" value="InterPro"/>
</dbReference>
<comment type="similarity">
    <text evidence="1 2">Belongs to the actin-binding proteins ADF family. GMF subfamily.</text>
</comment>
<keyword evidence="2" id="KW-0963">Cytoplasm</keyword>
<dbReference type="PROSITE" id="PS51263">
    <property type="entry name" value="ADF_H"/>
    <property type="match status" value="1"/>
</dbReference>
<dbReference type="PANTHER" id="PTHR11249:SF2">
    <property type="entry name" value="GLIA MATURATION FACTOR"/>
    <property type="match status" value="1"/>
</dbReference>
<dbReference type="InterPro" id="IPR002108">
    <property type="entry name" value="ADF-H"/>
</dbReference>
<reference evidence="4" key="1">
    <citation type="journal article" date="2022" name="New Phytol.">
        <title>Evolutionary transition to the ectomycorrhizal habit in the genomes of a hyperdiverse lineage of mushroom-forming fungi.</title>
        <authorList>
            <person name="Looney B."/>
            <person name="Miyauchi S."/>
            <person name="Morin E."/>
            <person name="Drula E."/>
            <person name="Courty P.E."/>
            <person name="Kohler A."/>
            <person name="Kuo A."/>
            <person name="LaButti K."/>
            <person name="Pangilinan J."/>
            <person name="Lipzen A."/>
            <person name="Riley R."/>
            <person name="Andreopoulos W."/>
            <person name="He G."/>
            <person name="Johnson J."/>
            <person name="Nolan M."/>
            <person name="Tritt A."/>
            <person name="Barry K.W."/>
            <person name="Grigoriev I.V."/>
            <person name="Nagy L.G."/>
            <person name="Hibbett D."/>
            <person name="Henrissat B."/>
            <person name="Matheny P.B."/>
            <person name="Labbe J."/>
            <person name="Martin F.M."/>
        </authorList>
    </citation>
    <scope>NUCLEOTIDE SEQUENCE</scope>
    <source>
        <strain evidence="4">BPL690</strain>
    </source>
</reference>
<name>A0AAD4MCE7_9AGAM</name>
<proteinExistence type="inferred from homology"/>
<comment type="subcellular location">
    <subcellularLocation>
        <location evidence="2">Cytoplasm</location>
    </subcellularLocation>
    <subcellularLocation>
        <location evidence="2">Nucleus</location>
    </subcellularLocation>
</comment>
<dbReference type="EMBL" id="WTXG01000003">
    <property type="protein sequence ID" value="KAI0306607.1"/>
    <property type="molecule type" value="Genomic_DNA"/>
</dbReference>
<feature type="domain" description="ADF-H" evidence="3">
    <location>
        <begin position="2"/>
        <end position="135"/>
    </location>
</feature>
<dbReference type="PIRSF" id="PIRSF001788">
    <property type="entry name" value="GMF-beta"/>
    <property type="match status" value="1"/>
</dbReference>
<dbReference type="PANTHER" id="PTHR11249">
    <property type="entry name" value="GLIAL FACTOR NATURATION FACTOR"/>
    <property type="match status" value="1"/>
</dbReference>
<dbReference type="GO" id="GO:0030479">
    <property type="term" value="C:actin cortical patch"/>
    <property type="evidence" value="ECO:0007669"/>
    <property type="project" value="TreeGrafter"/>
</dbReference>
<sequence>MSHTVDIPQELKDSIRKFRFTRHKGNAALVVKINKQKLIMEEVDKFDNISLEELAEELPVASPRYVVLSYNLIHKDGRTSSPLVLINWAPACEISLLTLHASALRDFQIAVDIVKDLEVRDGAEGLTKSILEAKLS</sequence>
<evidence type="ECO:0000256" key="2">
    <source>
        <dbReference type="PIRNR" id="PIRNR001788"/>
    </source>
</evidence>
<dbReference type="GO" id="GO:0071933">
    <property type="term" value="F:Arp2/3 complex binding"/>
    <property type="evidence" value="ECO:0007669"/>
    <property type="project" value="InterPro"/>
</dbReference>
<dbReference type="GO" id="GO:0005634">
    <property type="term" value="C:nucleus"/>
    <property type="evidence" value="ECO:0007669"/>
    <property type="project" value="UniProtKB-SubCell"/>
</dbReference>
<evidence type="ECO:0000313" key="5">
    <source>
        <dbReference type="Proteomes" id="UP001203297"/>
    </source>
</evidence>
<evidence type="ECO:0000259" key="3">
    <source>
        <dbReference type="PROSITE" id="PS51263"/>
    </source>
</evidence>
<dbReference type="Proteomes" id="UP001203297">
    <property type="component" value="Unassembled WGS sequence"/>
</dbReference>
<comment type="caution">
    <text evidence="4">The sequence shown here is derived from an EMBL/GenBank/DDBJ whole genome shotgun (WGS) entry which is preliminary data.</text>
</comment>
<protein>
    <submittedName>
        <fullName evidence="4">Glia maturation factor beta</fullName>
    </submittedName>
</protein>
<dbReference type="SUPFAM" id="SSF55753">
    <property type="entry name" value="Actin depolymerizing proteins"/>
    <property type="match status" value="1"/>
</dbReference>
<evidence type="ECO:0000313" key="4">
    <source>
        <dbReference type="EMBL" id="KAI0306607.1"/>
    </source>
</evidence>
<keyword evidence="5" id="KW-1185">Reference proteome</keyword>
<dbReference type="Gene3D" id="3.40.20.10">
    <property type="entry name" value="Severin"/>
    <property type="match status" value="1"/>
</dbReference>
<keyword evidence="2" id="KW-0539">Nucleus</keyword>
<dbReference type="GO" id="GO:0034316">
    <property type="term" value="P:negative regulation of Arp2/3 complex-mediated actin nucleation"/>
    <property type="evidence" value="ECO:0007669"/>
    <property type="project" value="TreeGrafter"/>
</dbReference>
<evidence type="ECO:0000256" key="1">
    <source>
        <dbReference type="ARBA" id="ARBA00010055"/>
    </source>
</evidence>
<dbReference type="InterPro" id="IPR011171">
    <property type="entry name" value="GMF"/>
</dbReference>
<organism evidence="4 5">
    <name type="scientific">Multifurca ochricompacta</name>
    <dbReference type="NCBI Taxonomy" id="376703"/>
    <lineage>
        <taxon>Eukaryota</taxon>
        <taxon>Fungi</taxon>
        <taxon>Dikarya</taxon>
        <taxon>Basidiomycota</taxon>
        <taxon>Agaricomycotina</taxon>
        <taxon>Agaricomycetes</taxon>
        <taxon>Russulales</taxon>
        <taxon>Russulaceae</taxon>
        <taxon>Multifurca</taxon>
    </lineage>
</organism>
<dbReference type="CDD" id="cd11283">
    <property type="entry name" value="ADF_GMF-beta_like"/>
    <property type="match status" value="1"/>
</dbReference>
<dbReference type="SMART" id="SM00102">
    <property type="entry name" value="ADF"/>
    <property type="match status" value="1"/>
</dbReference>
<dbReference type="Pfam" id="PF00241">
    <property type="entry name" value="Cofilin_ADF"/>
    <property type="match status" value="1"/>
</dbReference>
<dbReference type="GO" id="GO:0003779">
    <property type="term" value="F:actin binding"/>
    <property type="evidence" value="ECO:0007669"/>
    <property type="project" value="InterPro"/>
</dbReference>
<gene>
    <name evidence="4" type="ORF">B0F90DRAFT_1808262</name>
</gene>
<dbReference type="AlphaFoldDB" id="A0AAD4MCE7"/>